<sequence length="116" mass="13287">MKINAALILATVAVSVSAGGPKNNSPRYTGLDKIPNNEPLPLHQAPDCYQSCFQSTNHALTGDINTVNQRDFCEDKWTHFDWWFKTWMMGCAVQNCPKEDHHKVRRWFDSMCRSKS</sequence>
<dbReference type="AlphaFoldDB" id="A0A8H4CXH2"/>
<organism evidence="2 3">
    <name type="scientific">Colletotrichum gloeosporioides</name>
    <name type="common">Anthracnose fungus</name>
    <name type="synonym">Glomerella cingulata</name>
    <dbReference type="NCBI Taxonomy" id="474922"/>
    <lineage>
        <taxon>Eukaryota</taxon>
        <taxon>Fungi</taxon>
        <taxon>Dikarya</taxon>
        <taxon>Ascomycota</taxon>
        <taxon>Pezizomycotina</taxon>
        <taxon>Sordariomycetes</taxon>
        <taxon>Hypocreomycetidae</taxon>
        <taxon>Glomerellales</taxon>
        <taxon>Glomerellaceae</taxon>
        <taxon>Colletotrichum</taxon>
        <taxon>Colletotrichum gloeosporioides species complex</taxon>
    </lineage>
</organism>
<dbReference type="GeneID" id="69010805"/>
<evidence type="ECO:0000256" key="1">
    <source>
        <dbReference type="SAM" id="SignalP"/>
    </source>
</evidence>
<accession>A0A8H4CXH2</accession>
<comment type="caution">
    <text evidence="2">The sequence shown here is derived from an EMBL/GenBank/DDBJ whole genome shotgun (WGS) entry which is preliminary data.</text>
</comment>
<name>A0A8H4CXH2_COLGL</name>
<dbReference type="RefSeq" id="XP_045271057.1">
    <property type="nucleotide sequence ID" value="XM_045403717.1"/>
</dbReference>
<proteinExistence type="predicted"/>
<reference evidence="2" key="1">
    <citation type="journal article" date="2020" name="Phytopathology">
        <title>Genome sequence and comparative analysis of Colletotrichum gloeosporioides isolated from Liriodendron leaves.</title>
        <authorList>
            <person name="Fu F.F."/>
            <person name="Hao Z."/>
            <person name="Wang P."/>
            <person name="Lu Y."/>
            <person name="Xue L.J."/>
            <person name="Wei G."/>
            <person name="Tian Y."/>
            <person name="Baishi H."/>
            <person name="Xu H."/>
            <person name="Shi J."/>
            <person name="Cheng T."/>
            <person name="Wang G."/>
            <person name="Yi Y."/>
            <person name="Chen J."/>
        </authorList>
    </citation>
    <scope>NUCLEOTIDE SEQUENCE</scope>
    <source>
        <strain evidence="2">Lc1</strain>
    </source>
</reference>
<reference evidence="2" key="2">
    <citation type="submission" date="2020-03" db="EMBL/GenBank/DDBJ databases">
        <authorList>
            <person name="Fu F.-F."/>
            <person name="Chen J."/>
        </authorList>
    </citation>
    <scope>NUCLEOTIDE SEQUENCE</scope>
    <source>
        <strain evidence="2">Lc1</strain>
    </source>
</reference>
<keyword evidence="3" id="KW-1185">Reference proteome</keyword>
<evidence type="ECO:0000313" key="3">
    <source>
        <dbReference type="Proteomes" id="UP000613401"/>
    </source>
</evidence>
<protein>
    <submittedName>
        <fullName evidence="2">Uncharacterized protein</fullName>
    </submittedName>
</protein>
<feature type="chain" id="PRO_5034166915" evidence="1">
    <location>
        <begin position="19"/>
        <end position="116"/>
    </location>
</feature>
<dbReference type="EMBL" id="WVTB01000005">
    <property type="protein sequence ID" value="KAF3811898.1"/>
    <property type="molecule type" value="Genomic_DNA"/>
</dbReference>
<dbReference type="Proteomes" id="UP000613401">
    <property type="component" value="Unassembled WGS sequence"/>
</dbReference>
<gene>
    <name evidence="2" type="ORF">GCG54_00003647</name>
</gene>
<keyword evidence="1" id="KW-0732">Signal</keyword>
<feature type="signal peptide" evidence="1">
    <location>
        <begin position="1"/>
        <end position="18"/>
    </location>
</feature>
<evidence type="ECO:0000313" key="2">
    <source>
        <dbReference type="EMBL" id="KAF3811898.1"/>
    </source>
</evidence>